<gene>
    <name evidence="1" type="ORF">M6B38_411110</name>
</gene>
<dbReference type="Proteomes" id="UP001140949">
    <property type="component" value="Unassembled WGS sequence"/>
</dbReference>
<organism evidence="1 2">
    <name type="scientific">Iris pallida</name>
    <name type="common">Sweet iris</name>
    <dbReference type="NCBI Taxonomy" id="29817"/>
    <lineage>
        <taxon>Eukaryota</taxon>
        <taxon>Viridiplantae</taxon>
        <taxon>Streptophyta</taxon>
        <taxon>Embryophyta</taxon>
        <taxon>Tracheophyta</taxon>
        <taxon>Spermatophyta</taxon>
        <taxon>Magnoliopsida</taxon>
        <taxon>Liliopsida</taxon>
        <taxon>Asparagales</taxon>
        <taxon>Iridaceae</taxon>
        <taxon>Iridoideae</taxon>
        <taxon>Irideae</taxon>
        <taxon>Iris</taxon>
    </lineage>
</organism>
<keyword evidence="2" id="KW-1185">Reference proteome</keyword>
<reference evidence="1" key="2">
    <citation type="submission" date="2023-04" db="EMBL/GenBank/DDBJ databases">
        <authorList>
            <person name="Bruccoleri R.E."/>
            <person name="Oakeley E.J."/>
            <person name="Faust A.-M."/>
            <person name="Dessus-Babus S."/>
            <person name="Altorfer M."/>
            <person name="Burckhardt D."/>
            <person name="Oertli M."/>
            <person name="Naumann U."/>
            <person name="Petersen F."/>
            <person name="Wong J."/>
        </authorList>
    </citation>
    <scope>NUCLEOTIDE SEQUENCE</scope>
    <source>
        <strain evidence="1">GSM-AAB239-AS_SAM_17_03QT</strain>
        <tissue evidence="1">Leaf</tissue>
    </source>
</reference>
<sequence length="97" mass="10360">MFDFGSTSSSRVAGVWVSMSNVLVSSMVVSNLSRVGLLGTVSSLQIRSPLPRGWSEYREIGLFVSSIVSSCGVSGAESSHGVDSLLFEFEFQFGLCI</sequence>
<evidence type="ECO:0000313" key="2">
    <source>
        <dbReference type="Proteomes" id="UP001140949"/>
    </source>
</evidence>
<dbReference type="EMBL" id="JANAVB010027799">
    <property type="protein sequence ID" value="KAJ6817615.1"/>
    <property type="molecule type" value="Genomic_DNA"/>
</dbReference>
<proteinExistence type="predicted"/>
<name>A0AAX6FNP3_IRIPA</name>
<comment type="caution">
    <text evidence="1">The sequence shown here is derived from an EMBL/GenBank/DDBJ whole genome shotgun (WGS) entry which is preliminary data.</text>
</comment>
<reference evidence="1" key="1">
    <citation type="journal article" date="2023" name="GigaByte">
        <title>Genome assembly of the bearded iris, Iris pallida Lam.</title>
        <authorList>
            <person name="Bruccoleri R.E."/>
            <person name="Oakeley E.J."/>
            <person name="Faust A.M.E."/>
            <person name="Altorfer M."/>
            <person name="Dessus-Babus S."/>
            <person name="Burckhardt D."/>
            <person name="Oertli M."/>
            <person name="Naumann U."/>
            <person name="Petersen F."/>
            <person name="Wong J."/>
        </authorList>
    </citation>
    <scope>NUCLEOTIDE SEQUENCE</scope>
    <source>
        <strain evidence="1">GSM-AAB239-AS_SAM_17_03QT</strain>
    </source>
</reference>
<evidence type="ECO:0008006" key="3">
    <source>
        <dbReference type="Google" id="ProtNLM"/>
    </source>
</evidence>
<dbReference type="AlphaFoldDB" id="A0AAX6FNP3"/>
<protein>
    <recommendedName>
        <fullName evidence="3">Secreted protein</fullName>
    </recommendedName>
</protein>
<accession>A0AAX6FNP3</accession>
<evidence type="ECO:0000313" key="1">
    <source>
        <dbReference type="EMBL" id="KAJ6817615.1"/>
    </source>
</evidence>